<accession>A0A395I065</accession>
<name>A0A395I065_ASPHC</name>
<dbReference type="GeneID" id="37201237"/>
<gene>
    <name evidence="2" type="ORF">BO97DRAFT_424196</name>
</gene>
<proteinExistence type="predicted"/>
<evidence type="ECO:0000313" key="2">
    <source>
        <dbReference type="EMBL" id="RAL13023.1"/>
    </source>
</evidence>
<dbReference type="RefSeq" id="XP_025552177.1">
    <property type="nucleotide sequence ID" value="XM_025696948.1"/>
</dbReference>
<dbReference type="VEuPathDB" id="FungiDB:BO97DRAFT_424196"/>
<evidence type="ECO:0000313" key="3">
    <source>
        <dbReference type="Proteomes" id="UP000248961"/>
    </source>
</evidence>
<dbReference type="Proteomes" id="UP000248961">
    <property type="component" value="Unassembled WGS sequence"/>
</dbReference>
<keyword evidence="3" id="KW-1185">Reference proteome</keyword>
<dbReference type="InterPro" id="IPR024311">
    <property type="entry name" value="Lipocalin-like"/>
</dbReference>
<dbReference type="AlphaFoldDB" id="A0A395I065"/>
<sequence>MSSITITTTHKMHTQRDIEEALLGSWSLLEYFSDPFDGKGPSLHPMGPDARGMLTYHPDGRMSVHLMPSAKMKSRTAVNDGFIYTGRYWVELQELGKNSFMVCHRAELASLPYLEGMVQRRKVTLPDNNRLVMSFVGIEELDVCGP</sequence>
<reference evidence="2 3" key="1">
    <citation type="submission" date="2018-02" db="EMBL/GenBank/DDBJ databases">
        <title>The genomes of Aspergillus section Nigri reveals drivers in fungal speciation.</title>
        <authorList>
            <consortium name="DOE Joint Genome Institute"/>
            <person name="Vesth T.C."/>
            <person name="Nybo J."/>
            <person name="Theobald S."/>
            <person name="Brandl J."/>
            <person name="Frisvad J.C."/>
            <person name="Nielsen K.F."/>
            <person name="Lyhne E.K."/>
            <person name="Kogle M.E."/>
            <person name="Kuo A."/>
            <person name="Riley R."/>
            <person name="Clum A."/>
            <person name="Nolan M."/>
            <person name="Lipzen A."/>
            <person name="Salamov A."/>
            <person name="Henrissat B."/>
            <person name="Wiebenga A."/>
            <person name="De vries R.P."/>
            <person name="Grigoriev I.V."/>
            <person name="Mortensen U.H."/>
            <person name="Andersen M.R."/>
            <person name="Baker S.E."/>
        </authorList>
    </citation>
    <scope>NUCLEOTIDE SEQUENCE [LARGE SCALE GENOMIC DNA]</scope>
    <source>
        <strain evidence="2 3">CBS 101889</strain>
    </source>
</reference>
<evidence type="ECO:0000259" key="1">
    <source>
        <dbReference type="Pfam" id="PF13924"/>
    </source>
</evidence>
<dbReference type="OrthoDB" id="3904217at2759"/>
<protein>
    <recommendedName>
        <fullName evidence="1">Lipocalin-like domain-containing protein</fullName>
    </recommendedName>
</protein>
<dbReference type="EMBL" id="KZ824281">
    <property type="protein sequence ID" value="RAL13023.1"/>
    <property type="molecule type" value="Genomic_DNA"/>
</dbReference>
<organism evidence="2 3">
    <name type="scientific">Aspergillus homomorphus (strain CBS 101889)</name>
    <dbReference type="NCBI Taxonomy" id="1450537"/>
    <lineage>
        <taxon>Eukaryota</taxon>
        <taxon>Fungi</taxon>
        <taxon>Dikarya</taxon>
        <taxon>Ascomycota</taxon>
        <taxon>Pezizomycotina</taxon>
        <taxon>Eurotiomycetes</taxon>
        <taxon>Eurotiomycetidae</taxon>
        <taxon>Eurotiales</taxon>
        <taxon>Aspergillaceae</taxon>
        <taxon>Aspergillus</taxon>
        <taxon>Aspergillus subgen. Circumdati</taxon>
    </lineage>
</organism>
<dbReference type="Pfam" id="PF13924">
    <property type="entry name" value="Lipocalin_5"/>
    <property type="match status" value="1"/>
</dbReference>
<feature type="domain" description="Lipocalin-like" evidence="1">
    <location>
        <begin position="24"/>
        <end position="133"/>
    </location>
</feature>